<dbReference type="InterPro" id="IPR051016">
    <property type="entry name" value="Diverse_Substrate_AcTransf"/>
</dbReference>
<dbReference type="PANTHER" id="PTHR10545:SF29">
    <property type="entry name" value="GH14572P-RELATED"/>
    <property type="match status" value="1"/>
</dbReference>
<dbReference type="EC" id="2.3.-.-" evidence="4"/>
<organism evidence="4 5">
    <name type="scientific">Mesorhizobium cantuariense</name>
    <dbReference type="NCBI Taxonomy" id="1300275"/>
    <lineage>
        <taxon>Bacteria</taxon>
        <taxon>Pseudomonadati</taxon>
        <taxon>Pseudomonadota</taxon>
        <taxon>Alphaproteobacteria</taxon>
        <taxon>Hyphomicrobiales</taxon>
        <taxon>Phyllobacteriaceae</taxon>
        <taxon>Mesorhizobium</taxon>
    </lineage>
</organism>
<dbReference type="InterPro" id="IPR016181">
    <property type="entry name" value="Acyl_CoA_acyltransferase"/>
</dbReference>
<protein>
    <submittedName>
        <fullName evidence="4">GNAT family N-acetyltransferase</fullName>
        <ecNumber evidence="4">2.3.-.-</ecNumber>
    </submittedName>
</protein>
<dbReference type="InterPro" id="IPR000182">
    <property type="entry name" value="GNAT_dom"/>
</dbReference>
<dbReference type="EMBL" id="JBHRVD010000001">
    <property type="protein sequence ID" value="MFC3322852.1"/>
    <property type="molecule type" value="Genomic_DNA"/>
</dbReference>
<proteinExistence type="predicted"/>
<feature type="domain" description="N-acetyltransferase" evidence="3">
    <location>
        <begin position="37"/>
        <end position="194"/>
    </location>
</feature>
<dbReference type="Proteomes" id="UP001595648">
    <property type="component" value="Unassembled WGS sequence"/>
</dbReference>
<reference evidence="5" key="1">
    <citation type="journal article" date="2019" name="Int. J. Syst. Evol. Microbiol.">
        <title>The Global Catalogue of Microorganisms (GCM) 10K type strain sequencing project: providing services to taxonomists for standard genome sequencing and annotation.</title>
        <authorList>
            <consortium name="The Broad Institute Genomics Platform"/>
            <consortium name="The Broad Institute Genome Sequencing Center for Infectious Disease"/>
            <person name="Wu L."/>
            <person name="Ma J."/>
        </authorList>
    </citation>
    <scope>NUCLEOTIDE SEQUENCE [LARGE SCALE GENOMIC DNA]</scope>
    <source>
        <strain evidence="5">ICMP 19515</strain>
    </source>
</reference>
<dbReference type="RefSeq" id="WP_378979371.1">
    <property type="nucleotide sequence ID" value="NZ_JBHRVD010000001.1"/>
</dbReference>
<evidence type="ECO:0000259" key="3">
    <source>
        <dbReference type="PROSITE" id="PS51186"/>
    </source>
</evidence>
<evidence type="ECO:0000313" key="4">
    <source>
        <dbReference type="EMBL" id="MFC3322852.1"/>
    </source>
</evidence>
<dbReference type="Pfam" id="PF00583">
    <property type="entry name" value="Acetyltransf_1"/>
    <property type="match status" value="1"/>
</dbReference>
<keyword evidence="5" id="KW-1185">Reference proteome</keyword>
<evidence type="ECO:0000313" key="5">
    <source>
        <dbReference type="Proteomes" id="UP001595648"/>
    </source>
</evidence>
<evidence type="ECO:0000256" key="1">
    <source>
        <dbReference type="ARBA" id="ARBA00022679"/>
    </source>
</evidence>
<dbReference type="CDD" id="cd04301">
    <property type="entry name" value="NAT_SF"/>
    <property type="match status" value="1"/>
</dbReference>
<accession>A0ABV7MM82</accession>
<dbReference type="SUPFAM" id="SSF55729">
    <property type="entry name" value="Acyl-CoA N-acyltransferases (Nat)"/>
    <property type="match status" value="1"/>
</dbReference>
<name>A0ABV7MM82_9HYPH</name>
<comment type="caution">
    <text evidence="4">The sequence shown here is derived from an EMBL/GenBank/DDBJ whole genome shotgun (WGS) entry which is preliminary data.</text>
</comment>
<dbReference type="Gene3D" id="3.40.630.30">
    <property type="match status" value="1"/>
</dbReference>
<dbReference type="GO" id="GO:0016746">
    <property type="term" value="F:acyltransferase activity"/>
    <property type="evidence" value="ECO:0007669"/>
    <property type="project" value="UniProtKB-KW"/>
</dbReference>
<gene>
    <name evidence="4" type="ORF">ACFOJ9_13815</name>
</gene>
<sequence length="200" mass="21872">MGGEIKTANLPPCGGDVRQDRGGCLGALPVVNKPSKIVLRPGRIDDVETIHAAILKLGTHIGAPEEIISTPDDLRTYGFGEKPAFSTLIAEVGGEFAGLCLHFPIFSTWMGRPGVYVQDLYVEDRFRGRKIGERLLRHVAAQCRKEGGVYLRLSVDTDNEGAKAFYERLGIAWSSYEQTQKIIGEAFFAFADAAENGEQE</sequence>
<keyword evidence="2 4" id="KW-0012">Acyltransferase</keyword>
<keyword evidence="1 4" id="KW-0808">Transferase</keyword>
<dbReference type="PANTHER" id="PTHR10545">
    <property type="entry name" value="DIAMINE N-ACETYLTRANSFERASE"/>
    <property type="match status" value="1"/>
</dbReference>
<evidence type="ECO:0000256" key="2">
    <source>
        <dbReference type="ARBA" id="ARBA00023315"/>
    </source>
</evidence>
<dbReference type="PROSITE" id="PS51186">
    <property type="entry name" value="GNAT"/>
    <property type="match status" value="1"/>
</dbReference>